<gene>
    <name evidence="1" type="ORF">BO78DRAFT_291535</name>
</gene>
<dbReference type="STRING" id="1448318.A0A319E479"/>
<proteinExistence type="predicted"/>
<evidence type="ECO:0000313" key="1">
    <source>
        <dbReference type="EMBL" id="PYI01328.1"/>
    </source>
</evidence>
<reference evidence="1 2" key="1">
    <citation type="submission" date="2018-02" db="EMBL/GenBank/DDBJ databases">
        <title>The genomes of Aspergillus section Nigri reveals drivers in fungal speciation.</title>
        <authorList>
            <consortium name="DOE Joint Genome Institute"/>
            <person name="Vesth T.C."/>
            <person name="Nybo J."/>
            <person name="Theobald S."/>
            <person name="Brandl J."/>
            <person name="Frisvad J.C."/>
            <person name="Nielsen K.F."/>
            <person name="Lyhne E.K."/>
            <person name="Kogle M.E."/>
            <person name="Kuo A."/>
            <person name="Riley R."/>
            <person name="Clum A."/>
            <person name="Nolan M."/>
            <person name="Lipzen A."/>
            <person name="Salamov A."/>
            <person name="Henrissat B."/>
            <person name="Wiebenga A."/>
            <person name="De vries R.P."/>
            <person name="Grigoriev I.V."/>
            <person name="Mortensen U.H."/>
            <person name="Andersen M.R."/>
            <person name="Baker S.E."/>
        </authorList>
    </citation>
    <scope>NUCLEOTIDE SEQUENCE [LARGE SCALE GENOMIC DNA]</scope>
    <source>
        <strain evidence="1 2">CBS 121057</strain>
    </source>
</reference>
<dbReference type="OrthoDB" id="4509786at2759"/>
<dbReference type="PANTHER" id="PTHR47356:SF2">
    <property type="entry name" value="FAD-BINDING DOMAIN-CONTAINING PROTEIN-RELATED"/>
    <property type="match status" value="1"/>
</dbReference>
<name>A0A319E479_ASPSB</name>
<dbReference type="AlphaFoldDB" id="A0A319E479"/>
<dbReference type="PANTHER" id="PTHR47356">
    <property type="entry name" value="FAD-DEPENDENT MONOOXYGENASE ASQG-RELATED"/>
    <property type="match status" value="1"/>
</dbReference>
<evidence type="ECO:0008006" key="3">
    <source>
        <dbReference type="Google" id="ProtNLM"/>
    </source>
</evidence>
<dbReference type="VEuPathDB" id="FungiDB:BO78DRAFT_291535"/>
<keyword evidence="2" id="KW-1185">Reference proteome</keyword>
<dbReference type="InterPro" id="IPR036188">
    <property type="entry name" value="FAD/NAD-bd_sf"/>
</dbReference>
<organism evidence="1 2">
    <name type="scientific">Aspergillus sclerotiicarbonarius (strain CBS 121057 / IBT 28362)</name>
    <dbReference type="NCBI Taxonomy" id="1448318"/>
    <lineage>
        <taxon>Eukaryota</taxon>
        <taxon>Fungi</taxon>
        <taxon>Dikarya</taxon>
        <taxon>Ascomycota</taxon>
        <taxon>Pezizomycotina</taxon>
        <taxon>Eurotiomycetes</taxon>
        <taxon>Eurotiomycetidae</taxon>
        <taxon>Eurotiales</taxon>
        <taxon>Aspergillaceae</taxon>
        <taxon>Aspergillus</taxon>
        <taxon>Aspergillus subgen. Circumdati</taxon>
    </lineage>
</organism>
<protein>
    <recommendedName>
        <fullName evidence="3">FAD-binding domain-containing protein</fullName>
    </recommendedName>
</protein>
<dbReference type="EMBL" id="KZ826418">
    <property type="protein sequence ID" value="PYI01328.1"/>
    <property type="molecule type" value="Genomic_DNA"/>
</dbReference>
<feature type="non-terminal residue" evidence="1">
    <location>
        <position position="56"/>
    </location>
</feature>
<dbReference type="GO" id="GO:0004497">
    <property type="term" value="F:monooxygenase activity"/>
    <property type="evidence" value="ECO:0007669"/>
    <property type="project" value="InterPro"/>
</dbReference>
<dbReference type="InterPro" id="IPR050562">
    <property type="entry name" value="FAD_mOase_fung"/>
</dbReference>
<feature type="non-terminal residue" evidence="1">
    <location>
        <position position="1"/>
    </location>
</feature>
<sequence length="56" mass="5767">RVLMPGGSIASLTLAHCLIKSNIEFVALEARGDIAPQEGASIGILRNGSHILGQLG</sequence>
<dbReference type="Gene3D" id="3.50.50.60">
    <property type="entry name" value="FAD/NAD(P)-binding domain"/>
    <property type="match status" value="1"/>
</dbReference>
<accession>A0A319E479</accession>
<evidence type="ECO:0000313" key="2">
    <source>
        <dbReference type="Proteomes" id="UP000248423"/>
    </source>
</evidence>
<dbReference type="Proteomes" id="UP000248423">
    <property type="component" value="Unassembled WGS sequence"/>
</dbReference>